<keyword evidence="3 6" id="KW-0812">Transmembrane</keyword>
<dbReference type="GO" id="GO:0016020">
    <property type="term" value="C:membrane"/>
    <property type="evidence" value="ECO:0007669"/>
    <property type="project" value="InterPro"/>
</dbReference>
<dbReference type="GO" id="GO:0044781">
    <property type="term" value="P:bacterial-type flagellum organization"/>
    <property type="evidence" value="ECO:0007669"/>
    <property type="project" value="InterPro"/>
</dbReference>
<gene>
    <name evidence="7" type="ORF">C4541_07740</name>
</gene>
<reference evidence="7 8" key="1">
    <citation type="journal article" date="2017" name="ISME J.">
        <title>Energy and carbon metabolisms in a deep terrestrial subsurface fluid microbial community.</title>
        <authorList>
            <person name="Momper L."/>
            <person name="Jungbluth S.P."/>
            <person name="Lee M.D."/>
            <person name="Amend J.P."/>
        </authorList>
    </citation>
    <scope>NUCLEOTIDE SEQUENCE [LARGE SCALE GENOMIC DNA]</scope>
    <source>
        <strain evidence="7">SURF_26</strain>
    </source>
</reference>
<dbReference type="InterPro" id="IPR022781">
    <property type="entry name" value="Flagellar_biosynth_FliO"/>
</dbReference>
<organism evidence="7 8">
    <name type="scientific">Candidatus Auribacter fodinae</name>
    <dbReference type="NCBI Taxonomy" id="2093366"/>
    <lineage>
        <taxon>Bacteria</taxon>
        <taxon>Pseudomonadati</taxon>
        <taxon>Candidatus Auribacterota</taxon>
        <taxon>Candidatus Auribacteria</taxon>
        <taxon>Candidatus Auribacterales</taxon>
        <taxon>Candidatus Auribacteraceae</taxon>
        <taxon>Candidatus Auribacter</taxon>
    </lineage>
</organism>
<feature type="transmembrane region" description="Helical" evidence="6">
    <location>
        <begin position="64"/>
        <end position="90"/>
    </location>
</feature>
<evidence type="ECO:0000256" key="4">
    <source>
        <dbReference type="ARBA" id="ARBA00022989"/>
    </source>
</evidence>
<comment type="caution">
    <text evidence="7">The sequence shown here is derived from an EMBL/GenBank/DDBJ whole genome shotgun (WGS) entry which is preliminary data.</text>
</comment>
<dbReference type="Pfam" id="PF04347">
    <property type="entry name" value="FliO"/>
    <property type="match status" value="1"/>
</dbReference>
<proteinExistence type="predicted"/>
<evidence type="ECO:0000256" key="6">
    <source>
        <dbReference type="SAM" id="Phobius"/>
    </source>
</evidence>
<dbReference type="EMBL" id="QZJZ01000065">
    <property type="protein sequence ID" value="RJP58518.1"/>
    <property type="molecule type" value="Genomic_DNA"/>
</dbReference>
<protein>
    <recommendedName>
        <fullName evidence="9">Flagellar protein</fullName>
    </recommendedName>
</protein>
<evidence type="ECO:0000256" key="1">
    <source>
        <dbReference type="ARBA" id="ARBA00004236"/>
    </source>
</evidence>
<sequence>MRNVFSCMVIILLVWVFYTPYTVIAQNNETPTVQSEQVSEEGSFLADSDYSPVQPIPTPNLKHLLARVILSLGLIIACIIGIIYLLRYVLRDKQSLFSKRERYFEVIDRLHLDQKKSVYLIKLIDEVLVLGGTPESLSLLDKITDQEKVVALASRDFMPLLDLFHKQVEKTEHQAVRS</sequence>
<evidence type="ECO:0008006" key="9">
    <source>
        <dbReference type="Google" id="ProtNLM"/>
    </source>
</evidence>
<keyword evidence="4 6" id="KW-1133">Transmembrane helix</keyword>
<name>A0A3A4R8A8_9BACT</name>
<evidence type="ECO:0000256" key="2">
    <source>
        <dbReference type="ARBA" id="ARBA00022475"/>
    </source>
</evidence>
<comment type="subcellular location">
    <subcellularLocation>
        <location evidence="1">Cell membrane</location>
    </subcellularLocation>
</comment>
<keyword evidence="2" id="KW-1003">Cell membrane</keyword>
<evidence type="ECO:0000256" key="5">
    <source>
        <dbReference type="ARBA" id="ARBA00023136"/>
    </source>
</evidence>
<evidence type="ECO:0000256" key="3">
    <source>
        <dbReference type="ARBA" id="ARBA00022692"/>
    </source>
</evidence>
<dbReference type="AlphaFoldDB" id="A0A3A4R8A8"/>
<accession>A0A3A4R8A8</accession>
<evidence type="ECO:0000313" key="7">
    <source>
        <dbReference type="EMBL" id="RJP58518.1"/>
    </source>
</evidence>
<dbReference type="Proteomes" id="UP000266426">
    <property type="component" value="Unassembled WGS sequence"/>
</dbReference>
<evidence type="ECO:0000313" key="8">
    <source>
        <dbReference type="Proteomes" id="UP000266426"/>
    </source>
</evidence>
<keyword evidence="5 6" id="KW-0472">Membrane</keyword>